<feature type="compositionally biased region" description="Acidic residues" evidence="3">
    <location>
        <begin position="1799"/>
        <end position="1926"/>
    </location>
</feature>
<feature type="compositionally biased region" description="Polar residues" evidence="3">
    <location>
        <begin position="1240"/>
        <end position="1250"/>
    </location>
</feature>
<dbReference type="GO" id="GO:0005634">
    <property type="term" value="C:nucleus"/>
    <property type="evidence" value="ECO:0007669"/>
    <property type="project" value="UniProtKB-SubCell"/>
</dbReference>
<feature type="compositionally biased region" description="Acidic residues" evidence="3">
    <location>
        <begin position="1576"/>
        <end position="1600"/>
    </location>
</feature>
<proteinExistence type="predicted"/>
<dbReference type="PANTHER" id="PTHR21583">
    <property type="entry name" value="ELYS PROTEIN"/>
    <property type="match status" value="1"/>
</dbReference>
<evidence type="ECO:0000259" key="5">
    <source>
        <dbReference type="Pfam" id="PF16687"/>
    </source>
</evidence>
<feature type="compositionally biased region" description="Basic residues" evidence="3">
    <location>
        <begin position="2196"/>
        <end position="2207"/>
    </location>
</feature>
<feature type="compositionally biased region" description="Low complexity" evidence="3">
    <location>
        <begin position="2086"/>
        <end position="2103"/>
    </location>
</feature>
<feature type="compositionally biased region" description="Polar residues" evidence="3">
    <location>
        <begin position="1215"/>
        <end position="1232"/>
    </location>
</feature>
<feature type="compositionally biased region" description="Polar residues" evidence="3">
    <location>
        <begin position="1507"/>
        <end position="1526"/>
    </location>
</feature>
<feature type="compositionally biased region" description="Low complexity" evidence="3">
    <location>
        <begin position="1265"/>
        <end position="1276"/>
    </location>
</feature>
<feature type="region of interest" description="Disordered" evidence="3">
    <location>
        <begin position="2557"/>
        <end position="2620"/>
    </location>
</feature>
<accession>A0AA36BVW3</accession>
<evidence type="ECO:0000313" key="6">
    <source>
        <dbReference type="EMBL" id="CAI9741315.1"/>
    </source>
</evidence>
<name>A0AA36BVW3_OCTVU</name>
<feature type="compositionally biased region" description="Polar residues" evidence="3">
    <location>
        <begin position="2302"/>
        <end position="2318"/>
    </location>
</feature>
<evidence type="ECO:0000256" key="3">
    <source>
        <dbReference type="SAM" id="MobiDB-lite"/>
    </source>
</evidence>
<feature type="compositionally biased region" description="Acidic residues" evidence="3">
    <location>
        <begin position="1934"/>
        <end position="1945"/>
    </location>
</feature>
<feature type="compositionally biased region" description="Polar residues" evidence="3">
    <location>
        <begin position="1772"/>
        <end position="1787"/>
    </location>
</feature>
<feature type="compositionally biased region" description="Acidic residues" evidence="3">
    <location>
        <begin position="1973"/>
        <end position="1982"/>
    </location>
</feature>
<feature type="region of interest" description="Disordered" evidence="3">
    <location>
        <begin position="1352"/>
        <end position="1407"/>
    </location>
</feature>
<feature type="compositionally biased region" description="Polar residues" evidence="3">
    <location>
        <begin position="2425"/>
        <end position="2434"/>
    </location>
</feature>
<feature type="compositionally biased region" description="Polar residues" evidence="3">
    <location>
        <begin position="2331"/>
        <end position="2348"/>
    </location>
</feature>
<evidence type="ECO:0000313" key="7">
    <source>
        <dbReference type="Proteomes" id="UP001162480"/>
    </source>
</evidence>
<feature type="region of interest" description="Disordered" evidence="3">
    <location>
        <begin position="1215"/>
        <end position="1308"/>
    </location>
</feature>
<feature type="compositionally biased region" description="Polar residues" evidence="3">
    <location>
        <begin position="2176"/>
        <end position="2187"/>
    </location>
</feature>
<feature type="compositionally biased region" description="Basic and acidic residues" evidence="3">
    <location>
        <begin position="2011"/>
        <end position="2020"/>
    </location>
</feature>
<dbReference type="InterPro" id="IPR052620">
    <property type="entry name" value="ELYS/MEL-28_NucAsmblyFactor"/>
</dbReference>
<dbReference type="Pfam" id="PF16687">
    <property type="entry name" value="ELYS-bb"/>
    <property type="match status" value="1"/>
</dbReference>
<feature type="domain" description="ELYS-like" evidence="4">
    <location>
        <begin position="769"/>
        <end position="989"/>
    </location>
</feature>
<dbReference type="InterPro" id="IPR025151">
    <property type="entry name" value="ELYS_dom"/>
</dbReference>
<feature type="compositionally biased region" description="Acidic residues" evidence="3">
    <location>
        <begin position="1429"/>
        <end position="1460"/>
    </location>
</feature>
<feature type="compositionally biased region" description="Polar residues" evidence="3">
    <location>
        <begin position="2104"/>
        <end position="2115"/>
    </location>
</feature>
<feature type="compositionally biased region" description="Basic and acidic residues" evidence="3">
    <location>
        <begin position="2052"/>
        <end position="2061"/>
    </location>
</feature>
<evidence type="ECO:0000259" key="4">
    <source>
        <dbReference type="Pfam" id="PF13934"/>
    </source>
</evidence>
<feature type="region of interest" description="Disordered" evidence="3">
    <location>
        <begin position="2373"/>
        <end position="2522"/>
    </location>
</feature>
<feature type="region of interest" description="Disordered" evidence="3">
    <location>
        <begin position="1554"/>
        <end position="1658"/>
    </location>
</feature>
<feature type="compositionally biased region" description="Polar residues" evidence="3">
    <location>
        <begin position="1298"/>
        <end position="1308"/>
    </location>
</feature>
<dbReference type="Proteomes" id="UP001162480">
    <property type="component" value="Chromosome 26"/>
</dbReference>
<feature type="region of interest" description="Disordered" evidence="3">
    <location>
        <begin position="1768"/>
        <end position="2132"/>
    </location>
</feature>
<organism evidence="6 7">
    <name type="scientific">Octopus vulgaris</name>
    <name type="common">Common octopus</name>
    <dbReference type="NCBI Taxonomy" id="6645"/>
    <lineage>
        <taxon>Eukaryota</taxon>
        <taxon>Metazoa</taxon>
        <taxon>Spiralia</taxon>
        <taxon>Lophotrochozoa</taxon>
        <taxon>Mollusca</taxon>
        <taxon>Cephalopoda</taxon>
        <taxon>Coleoidea</taxon>
        <taxon>Octopodiformes</taxon>
        <taxon>Octopoda</taxon>
        <taxon>Incirrata</taxon>
        <taxon>Octopodidae</taxon>
        <taxon>Octopus</taxon>
    </lineage>
</organism>
<feature type="compositionally biased region" description="Polar residues" evidence="3">
    <location>
        <begin position="2479"/>
        <end position="2496"/>
    </location>
</feature>
<feature type="domain" description="ELYS beta-propeller" evidence="5">
    <location>
        <begin position="24"/>
        <end position="532"/>
    </location>
</feature>
<feature type="compositionally biased region" description="Low complexity" evidence="3">
    <location>
        <begin position="2392"/>
        <end position="2409"/>
    </location>
</feature>
<feature type="region of interest" description="Disordered" evidence="3">
    <location>
        <begin position="2146"/>
        <end position="2357"/>
    </location>
</feature>
<sequence>MKHDGILNNEKFTMHPGSTPHNVSSVLSFQQATSTNLQLACSTQRYPLHGGISKDGKVCWLYSGSILEVVSCNTRNCLAAWNFGNFSHDAETIIQCVSEFWTGDSLKLLVGLKTGSTSSNGLLCVLHIGLSKVVKAIEIPFPVTSVECVTSLLGNDFLVWSFSEQLSCFYGIIAAGTEGGHVYLIDMCLDTYDLSDETFPNSLYYITPETDAVQARHEALSQRQVLSMELGTEAFSDDDLFNYQGNDENVVKQFNTDDICVTCLKYMSRNGLLAVGFSFGCFQLWRLAVPFLEYSSHVDDSGDVPITHITYQEPENDPKFFTYIWVARGLQAFASDNGYVANISLYQLTFNKRVWQANEEYFYEEMTSIGIRLEHNLSCDPLMPSKTFSSNVISCFTLEDPDFVPSRIFDGSHEEVCSSPDLSLSVFVWRAIDGSKNGTTSYHLSIFDMNRWYHLQMPSTLRTLRSSGVCPFMAFCSLDEVVDSTVDDELLNIYINPSTVRKFICDPLAAQEQFFYPASLQFDVLCLMESGLLSAKYLGMQRQVLNTIQKLGPSCLIEPTEVYKMCLFVGLVHRSQENAPQSFSIVGFQREALLSLCLEYHMVNVILKCIDEWAEGEFTAQKCTLKYLLDWSWNKVVQIKEAIDSNTKHFFDWSGLPIDDTCIQGLHRCLQKFTYLAQIFHKFIASSVPTTENGIEELKQKLDALQLLSHHLKAVIWFVEAGLLPENDELANDTPGLYKYPRLNLFEEFSKRRSEIKQLNSDLKPNELLMIDGLIANMAPSVYDVWKQDGGDELYPPPSISALLYIYLLEDVSLITKHCVVGYFFLDLASLGEEDNSKLAAKVTAFSQIFSVPTETMNLITGFWFLDHKDFEVAFYSLAKSSVFGQWQHRQVIKSLLYQEEYKLALQYLAVKKPPLSSPEEIKLKLTTFLFNGMTAQAVEFYRSCCNQTNAEDLISHIFLGCQQRKILGQLMKLPLTEAEEKWLENYLMASPELNSKEALVVYYLQRARYVDAIRLNEKLKSKDMSSLSEREKNMTSTRNIIVRNCLKLLPEIQRQYLHESNLIPKKRINRVTRPKPLSTVVTKSTGPRVMSQSTLILAIMEKMDEVERLNNSANDSRSFGEESFQDIAVPFISAPFTPQKTALPNFSRFASEKSLMKDTTSSQSASKHKSILLSQKYTSARDEHFGYLEQPARRKPKYVSAEALSVLQTPVIQRKSTLQSKMTSPRPTPQSILKVRQMSARSPSFNMSRSMDKDSPGLRNSGRSSQSAANNSLLLTPTATSVKRTSKSLRFAEPASRNFSPNSSNGSYTSMSALLSKTAPRTEISAADRHQVMDNILALLDNNNVEAGREVTEMDTDGVEEEEEEEEDTGSFIEEEEDDDYEEEHRRKMHVDDDDEEEEERKRAVEKVVAAEVARVLAEVRKVKRQEEEEEEDDDDDDYYEEEEEEDGEMQVDDSDNSEDLTQQQQQQQRWRQPVSGQREFGEELSSSYRAVGSEAMPPVEGQAGSLASTESSEQVDNDQVSYTTDSDDVLDRSDMLQHTLRVDSDIVFAFPDSANERSPDAVTHTSKRLHIEVDTEEEDDGDDDDDVAMESVEPDTDVTEAVRDSEPPPPPPLQRESLHTSTTTTTTTFDVTAALPATTPTFTTTPPPTPPTTTVTASATHEDDAAAAAAGCYQIDDDVDEYHHEDSMANILLKHASHLLASSTSHTTKVISPAAPPPPPIVDLTDDQDEEVDYSYDFIEGRQQANRVEGDNFFEPEESNDILEICPLSGPQQQPTLSSSYYHSTTKIEETPAEQILIDDDDEEEEEEEEEAEVVEEEEEEEEAEVVEEEEEEEEAEVVAEEEEEEEAEVVAEEEEVAEVVEEEEEEAEVVEAEVVEEEEEEAEVAEEEEEVAEVAEEEEEEAEVAEEEEEEAEVVEEDSEEDGGFVKVEHVEEEEEEEEERDDASKASSVQEEVGVRVEETEMGKLLAVQEDEDEDVGSEAESVTMETAARTDTMSQIRVSEVQPEPCHFDHNDRVNEGNVPEQTATDVIPVAAAAAPSTPLDSENEDAEMRVPHIDEQQQQQQQLANQEEDDGGVVLDGHVTSASSSDNLTSFSLSDTSCMSAPSTTTRQEVTMEAETMEVSVGPEEVTNVTQEVDVAMTTSLQPEVEVAPAMPAPAPMMESTSHDLPPVSETLSQPATNETPSVFPATKTPSRRRASQSRRNKTTELGKFSVREETSQMEVESKDKGVEVVDEKATEEEVKHTSSITASQSTPDIEFTHTSRKRASKTPAVVAESVSKGPGSVGEEMQSESNEEADQSSSQLPMRVLRSSTLNRKAKIETPPPTPTRKSFPSAPQKSFIAQSSARRKTFVEESPTLVYIKSKTQSMMEVSLQERPGRIGTSVIPTDLGSSAEGESESSLLTPSPSRRRRTLDRGHKTRSSQRISTQKVVSESFIESPHPVVAEDSPKISIEPEPMTTSKSMSSQQKPQKRSTKNRSVVTPAATPTTRLRQTSPKKDLDNNTNTKEAEPVSKSPEKDKLYSASVLLPVMPDIPPLAAELQTPIRVRSTRRKAYLVKPVDSPINFLSPGPSKPSPQRSDSNKTKTTRKPSPDRTPNQQPFHGMVLRSRAAPVKKRKL</sequence>
<protein>
    <recommendedName>
        <fullName evidence="8">Protein ELYS</fullName>
    </recommendedName>
</protein>
<dbReference type="PANTHER" id="PTHR21583:SF8">
    <property type="entry name" value="PROTEIN ELYS"/>
    <property type="match status" value="1"/>
</dbReference>
<dbReference type="Pfam" id="PF13934">
    <property type="entry name" value="ELYS"/>
    <property type="match status" value="1"/>
</dbReference>
<feature type="region of interest" description="Disordered" evidence="3">
    <location>
        <begin position="1420"/>
        <end position="1531"/>
    </location>
</feature>
<evidence type="ECO:0000256" key="1">
    <source>
        <dbReference type="ARBA" id="ARBA00004123"/>
    </source>
</evidence>
<evidence type="ECO:0000256" key="2">
    <source>
        <dbReference type="ARBA" id="ARBA00023242"/>
    </source>
</evidence>
<dbReference type="EMBL" id="OX597839">
    <property type="protein sequence ID" value="CAI9741315.1"/>
    <property type="molecule type" value="Genomic_DNA"/>
</dbReference>
<feature type="compositionally biased region" description="Low complexity" evidence="3">
    <location>
        <begin position="1622"/>
        <end position="1646"/>
    </location>
</feature>
<feature type="compositionally biased region" description="Basic and acidic residues" evidence="3">
    <location>
        <begin position="2208"/>
        <end position="2247"/>
    </location>
</feature>
<reference evidence="6" key="1">
    <citation type="submission" date="2023-08" db="EMBL/GenBank/DDBJ databases">
        <authorList>
            <person name="Alioto T."/>
            <person name="Alioto T."/>
            <person name="Gomez Garrido J."/>
        </authorList>
    </citation>
    <scope>NUCLEOTIDE SEQUENCE</scope>
</reference>
<evidence type="ECO:0008006" key="8">
    <source>
        <dbReference type="Google" id="ProtNLM"/>
    </source>
</evidence>
<feature type="compositionally biased region" description="Acidic residues" evidence="3">
    <location>
        <begin position="1354"/>
        <end position="1383"/>
    </location>
</feature>
<feature type="compositionally biased region" description="Basic and acidic residues" evidence="3">
    <location>
        <begin position="1957"/>
        <end position="1966"/>
    </location>
</feature>
<keyword evidence="2" id="KW-0539">Nucleus</keyword>
<dbReference type="InterPro" id="IPR011047">
    <property type="entry name" value="Quinoprotein_ADH-like_sf"/>
</dbReference>
<feature type="compositionally biased region" description="Low complexity" evidence="3">
    <location>
        <begin position="2459"/>
        <end position="2471"/>
    </location>
</feature>
<feature type="compositionally biased region" description="Basic residues" evidence="3">
    <location>
        <begin position="2410"/>
        <end position="2424"/>
    </location>
</feature>
<gene>
    <name evidence="6" type="ORF">OCTVUL_1B003865</name>
</gene>
<keyword evidence="7" id="KW-1185">Reference proteome</keyword>
<feature type="compositionally biased region" description="Polar residues" evidence="3">
    <location>
        <begin position="2248"/>
        <end position="2258"/>
    </location>
</feature>
<dbReference type="InterPro" id="IPR032040">
    <property type="entry name" value="ELYS-bb"/>
</dbReference>
<feature type="compositionally biased region" description="Basic and acidic residues" evidence="3">
    <location>
        <begin position="2498"/>
        <end position="2522"/>
    </location>
</feature>
<comment type="subcellular location">
    <subcellularLocation>
        <location evidence="1">Nucleus</location>
    </subcellularLocation>
</comment>
<dbReference type="SUPFAM" id="SSF50998">
    <property type="entry name" value="Quinoprotein alcohol dehydrogenase-like"/>
    <property type="match status" value="1"/>
</dbReference>
<feature type="compositionally biased region" description="Acidic residues" evidence="3">
    <location>
        <begin position="2292"/>
        <end position="2301"/>
    </location>
</feature>